<dbReference type="Proteomes" id="UP000051445">
    <property type="component" value="Unassembled WGS sequence"/>
</dbReference>
<reference evidence="9 10" key="1">
    <citation type="journal article" date="2015" name="Genome Announc.">
        <title>Expanding the biotechnology potential of lactobacilli through comparative genomics of 213 strains and associated genera.</title>
        <authorList>
            <person name="Sun Z."/>
            <person name="Harris H.M."/>
            <person name="McCann A."/>
            <person name="Guo C."/>
            <person name="Argimon S."/>
            <person name="Zhang W."/>
            <person name="Yang X."/>
            <person name="Jeffery I.B."/>
            <person name="Cooney J.C."/>
            <person name="Kagawa T.F."/>
            <person name="Liu W."/>
            <person name="Song Y."/>
            <person name="Salvetti E."/>
            <person name="Wrobel A."/>
            <person name="Rasinkangas P."/>
            <person name="Parkhill J."/>
            <person name="Rea M.C."/>
            <person name="O'Sullivan O."/>
            <person name="Ritari J."/>
            <person name="Douillard F.P."/>
            <person name="Paul Ross R."/>
            <person name="Yang R."/>
            <person name="Briner A.E."/>
            <person name="Felis G.E."/>
            <person name="de Vos W.M."/>
            <person name="Barrangou R."/>
            <person name="Klaenhammer T.R."/>
            <person name="Caufield P.W."/>
            <person name="Cui Y."/>
            <person name="Zhang H."/>
            <person name="O'Toole P.W."/>
        </authorList>
    </citation>
    <scope>NUCLEOTIDE SEQUENCE [LARGE SCALE GENOMIC DNA]</scope>
    <source>
        <strain evidence="9 10">DSM 13145</strain>
    </source>
</reference>
<sequence>MVLAAFCGGLIGFERKSKAKNAGIRTHALIALGSAMAMVVSKYGFFDLSTMTHFNWSLDPSRIAAQVVSGIGFLGAGTILNRHNQIINGLTTAAGIWVTGAIGLAYGSGLYSVGIIGTVFVLVAEFLGKYLDKFAVKQGKRVSWFIQLTGSSTELTAVVKQLNQYFDDQLEYTIYGYGHQAISFRIFGKLKDSVTVDDIFDDLIAMPNIKSAELE</sequence>
<keyword evidence="5 7" id="KW-1133">Transmembrane helix</keyword>
<feature type="transmembrane region" description="Helical" evidence="7">
    <location>
        <begin position="112"/>
        <end position="131"/>
    </location>
</feature>
<evidence type="ECO:0000256" key="1">
    <source>
        <dbReference type="ARBA" id="ARBA00004651"/>
    </source>
</evidence>
<evidence type="ECO:0000256" key="7">
    <source>
        <dbReference type="SAM" id="Phobius"/>
    </source>
</evidence>
<feature type="transmembrane region" description="Helical" evidence="7">
    <location>
        <begin position="87"/>
        <end position="106"/>
    </location>
</feature>
<evidence type="ECO:0000259" key="8">
    <source>
        <dbReference type="Pfam" id="PF02308"/>
    </source>
</evidence>
<dbReference type="InterPro" id="IPR003416">
    <property type="entry name" value="MgtC/SapB/SrpB/YhiD_fam"/>
</dbReference>
<dbReference type="PANTHER" id="PTHR33778">
    <property type="entry name" value="PROTEIN MGTC"/>
    <property type="match status" value="1"/>
</dbReference>
<protein>
    <submittedName>
        <fullName evidence="9">MgtC SapB transporter</fullName>
    </submittedName>
</protein>
<comment type="similarity">
    <text evidence="2">Belongs to the MgtC/SapB family.</text>
</comment>
<dbReference type="OrthoDB" id="9811198at2"/>
<dbReference type="STRING" id="1423746.FD27_GL000843"/>
<dbReference type="EMBL" id="AZER01000016">
    <property type="protein sequence ID" value="KRL27093.1"/>
    <property type="molecule type" value="Genomic_DNA"/>
</dbReference>
<evidence type="ECO:0000313" key="9">
    <source>
        <dbReference type="EMBL" id="KRL27093.1"/>
    </source>
</evidence>
<evidence type="ECO:0000256" key="6">
    <source>
        <dbReference type="ARBA" id="ARBA00023136"/>
    </source>
</evidence>
<accession>A0A0R1PAV8</accession>
<comment type="subcellular location">
    <subcellularLocation>
        <location evidence="1">Cell membrane</location>
        <topology evidence="1">Multi-pass membrane protein</topology>
    </subcellularLocation>
</comment>
<evidence type="ECO:0000256" key="3">
    <source>
        <dbReference type="ARBA" id="ARBA00022475"/>
    </source>
</evidence>
<dbReference type="PATRIC" id="fig|1423746.3.peg.851"/>
<keyword evidence="4 7" id="KW-0812">Transmembrane</keyword>
<dbReference type="GO" id="GO:0005886">
    <property type="term" value="C:plasma membrane"/>
    <property type="evidence" value="ECO:0007669"/>
    <property type="project" value="UniProtKB-SubCell"/>
</dbReference>
<feature type="transmembrane region" description="Helical" evidence="7">
    <location>
        <begin position="63"/>
        <end position="80"/>
    </location>
</feature>
<proteinExistence type="inferred from homology"/>
<dbReference type="PRINTS" id="PR01837">
    <property type="entry name" value="MGTCSAPBPROT"/>
</dbReference>
<keyword evidence="10" id="KW-1185">Reference proteome</keyword>
<organism evidence="9 10">
    <name type="scientific">Limosilactobacillus frumenti DSM 13145</name>
    <dbReference type="NCBI Taxonomy" id="1423746"/>
    <lineage>
        <taxon>Bacteria</taxon>
        <taxon>Bacillati</taxon>
        <taxon>Bacillota</taxon>
        <taxon>Bacilli</taxon>
        <taxon>Lactobacillales</taxon>
        <taxon>Lactobacillaceae</taxon>
        <taxon>Limosilactobacillus</taxon>
    </lineage>
</organism>
<feature type="transmembrane region" description="Helical" evidence="7">
    <location>
        <begin position="24"/>
        <end position="43"/>
    </location>
</feature>
<evidence type="ECO:0000256" key="4">
    <source>
        <dbReference type="ARBA" id="ARBA00022692"/>
    </source>
</evidence>
<gene>
    <name evidence="9" type="ORF">FD27_GL000843</name>
</gene>
<dbReference type="InterPro" id="IPR049177">
    <property type="entry name" value="MgtC_SapB_SrpB_YhiD_N"/>
</dbReference>
<dbReference type="PANTHER" id="PTHR33778:SF1">
    <property type="entry name" value="MAGNESIUM TRANSPORTER YHID-RELATED"/>
    <property type="match status" value="1"/>
</dbReference>
<name>A0A0R1PAV8_9LACO</name>
<comment type="caution">
    <text evidence="9">The sequence shown here is derived from an EMBL/GenBank/DDBJ whole genome shotgun (WGS) entry which is preliminary data.</text>
</comment>
<evidence type="ECO:0000313" key="10">
    <source>
        <dbReference type="Proteomes" id="UP000051445"/>
    </source>
</evidence>
<keyword evidence="6 7" id="KW-0472">Membrane</keyword>
<evidence type="ECO:0000256" key="5">
    <source>
        <dbReference type="ARBA" id="ARBA00022989"/>
    </source>
</evidence>
<keyword evidence="3" id="KW-1003">Cell membrane</keyword>
<evidence type="ECO:0000256" key="2">
    <source>
        <dbReference type="ARBA" id="ARBA00009298"/>
    </source>
</evidence>
<feature type="domain" description="MgtC/SapB/SrpB/YhiD N-terminal" evidence="8">
    <location>
        <begin position="1"/>
        <end position="133"/>
    </location>
</feature>
<dbReference type="AlphaFoldDB" id="A0A0R1PAV8"/>
<dbReference type="Pfam" id="PF02308">
    <property type="entry name" value="MgtC"/>
    <property type="match status" value="1"/>
</dbReference>